<organism evidence="1 2">
    <name type="scientific">Hibiscus sabdariffa</name>
    <name type="common">roselle</name>
    <dbReference type="NCBI Taxonomy" id="183260"/>
    <lineage>
        <taxon>Eukaryota</taxon>
        <taxon>Viridiplantae</taxon>
        <taxon>Streptophyta</taxon>
        <taxon>Embryophyta</taxon>
        <taxon>Tracheophyta</taxon>
        <taxon>Spermatophyta</taxon>
        <taxon>Magnoliopsida</taxon>
        <taxon>eudicotyledons</taxon>
        <taxon>Gunneridae</taxon>
        <taxon>Pentapetalae</taxon>
        <taxon>rosids</taxon>
        <taxon>malvids</taxon>
        <taxon>Malvales</taxon>
        <taxon>Malvaceae</taxon>
        <taxon>Malvoideae</taxon>
        <taxon>Hibiscus</taxon>
    </lineage>
</organism>
<protein>
    <submittedName>
        <fullName evidence="1">Uncharacterized protein</fullName>
    </submittedName>
</protein>
<accession>A0ABR2GH27</accession>
<reference evidence="1 2" key="1">
    <citation type="journal article" date="2024" name="G3 (Bethesda)">
        <title>Genome assembly of Hibiscus sabdariffa L. provides insights into metabolisms of medicinal natural products.</title>
        <authorList>
            <person name="Kim T."/>
        </authorList>
    </citation>
    <scope>NUCLEOTIDE SEQUENCE [LARGE SCALE GENOMIC DNA]</scope>
    <source>
        <strain evidence="1">TK-2024</strain>
        <tissue evidence="1">Old leaves</tissue>
    </source>
</reference>
<dbReference type="Proteomes" id="UP001472677">
    <property type="component" value="Unassembled WGS sequence"/>
</dbReference>
<evidence type="ECO:0000313" key="2">
    <source>
        <dbReference type="Proteomes" id="UP001472677"/>
    </source>
</evidence>
<evidence type="ECO:0000313" key="1">
    <source>
        <dbReference type="EMBL" id="KAK8602223.1"/>
    </source>
</evidence>
<dbReference type="EMBL" id="JBBPBM010000001">
    <property type="protein sequence ID" value="KAK8602223.1"/>
    <property type="molecule type" value="Genomic_DNA"/>
</dbReference>
<proteinExistence type="predicted"/>
<gene>
    <name evidence="1" type="ORF">V6N12_052037</name>
</gene>
<name>A0ABR2GH27_9ROSI</name>
<sequence>MSNIHREWRLDSGNVHYQRSQMGQQNPEPLETMKTKEKESVATLFYCMLHQENFWRNESIWYLQDPEYIKKKVWRGKGCPKTVGHVYLWHGVVSLCLKGQMCCGTVLTKQKRGLDP</sequence>
<keyword evidence="2" id="KW-1185">Reference proteome</keyword>
<comment type="caution">
    <text evidence="1">The sequence shown here is derived from an EMBL/GenBank/DDBJ whole genome shotgun (WGS) entry which is preliminary data.</text>
</comment>